<keyword evidence="3" id="KW-1185">Reference proteome</keyword>
<organism evidence="3 4">
    <name type="scientific">Danio rerio</name>
    <name type="common">Zebrafish</name>
    <name type="synonym">Brachydanio rerio</name>
    <dbReference type="NCBI Taxonomy" id="7955"/>
    <lineage>
        <taxon>Eukaryota</taxon>
        <taxon>Metazoa</taxon>
        <taxon>Chordata</taxon>
        <taxon>Craniata</taxon>
        <taxon>Vertebrata</taxon>
        <taxon>Euteleostomi</taxon>
        <taxon>Actinopterygii</taxon>
        <taxon>Neopterygii</taxon>
        <taxon>Teleostei</taxon>
        <taxon>Ostariophysi</taxon>
        <taxon>Cypriniformes</taxon>
        <taxon>Danionidae</taxon>
        <taxon>Danioninae</taxon>
        <taxon>Danio</taxon>
    </lineage>
</organism>
<dbReference type="Proteomes" id="UP000000437">
    <property type="component" value="Chromosome 1"/>
</dbReference>
<dbReference type="PROSITE" id="PS50994">
    <property type="entry name" value="INTEGRASE"/>
    <property type="match status" value="1"/>
</dbReference>
<dbReference type="InterPro" id="IPR043128">
    <property type="entry name" value="Rev_trsase/Diguanyl_cyclase"/>
</dbReference>
<dbReference type="InterPro" id="IPR043502">
    <property type="entry name" value="DNA/RNA_pol_sf"/>
</dbReference>
<evidence type="ECO:0000313" key="3">
    <source>
        <dbReference type="Proteomes" id="UP000000437"/>
    </source>
</evidence>
<sequence>MDSATVVVSDPAARPKRKGKLPSHLGDYEVGYTLPEGPPSITASRCHSQHKSQSRKTSHSKASLHSKSSSFSTTSRAQATLALTSSQAAIVEEKIKQRQYDNLLEQMEEDKLAEMEYHRLRTQAKEAQRVQEEALEAKEALANQLERQRKLKKAEADLEVAKLVNSLLSQDLSVIDAEPQASPDTTAPPPKSLCASPAPSSVLQQSSCSAPPRMQIIQTVPEAQSTLKDPYMAHSTPYFPPGALQATKLTQAPAHTAQMANQHPPNPISVPRPTFNPMHTTVTHNAMPHTDSDIIPPTAPHQRVTVASNMPICPQPYANSPVSQTGYLPQPGTELLMAAAYGIPRPTLPVFESGTESDFALLKLALDSLLSPHTHISEQYKYQVLMSHLKFASAQQLAKAYMHHPQPYTAALQALQAKYGQPRQLVQSELGAIMSTPPLKIGDANSFDSFALSVQSLVGMLRTLEGQNGFELMCGSHVDRLLGKMPPAYRDSFVEYCFSHGILQSGTDRTYTLPDLAAWLQTKSQAKRISSRAVAMFQSDITKTSGRSKSSSYHWERPTTSFLTSENAVKPPAATPAKVSPKPKPYCPYCDNPDHYLNSCDKFKKLTTDQIVSWITRDKRCWKCGRNHSVNTCNLKRPCKICKEIHLTILHDSIKDTSRAVLMVSLPSTQIYLDRPNRSQKVMLKVARVLLHSQTQTIEAYAVLDDGSERTIVLPQVVRQLGLSGVPEVLSLQTIQRNHTDLNGSKVTFEVSPFAKPSERYVIRNAFSAPGLCLAEHNYPVAALQKSYHHLKGLPLQPVDRVKPLLLIGSDLPHLLTPTQPVRRGPDGGPVAIHTKLGWVLQGPMSPIQPPKGLQQCLHIMTAPSREELSQHVERLWQIDTLPYNEKLITRSQQDNQCHNLLQTTTVRVDVNGIQRYATPLLRRTPITLLHTGIEAVLPSLRNLERKLAKNPEQAQVYCSEIQKLESAGYIAKITPQEANHSTESWFIPHHLVHHNGKDRIVFNCSFQYNGQSLNEQLLPGPTLGPSLLGVILRFRQHAVAVSGDIKGMFHQVRLLLGTGLCCDSSGGI</sequence>
<dbReference type="InterPro" id="IPR005312">
    <property type="entry name" value="DUF1759"/>
</dbReference>
<dbReference type="AlphaFoldDB" id="A0AB32TM75"/>
<dbReference type="InterPro" id="IPR000477">
    <property type="entry name" value="RT_dom"/>
</dbReference>
<accession>A0AB32TM75</accession>
<dbReference type="GO" id="GO:0015074">
    <property type="term" value="P:DNA integration"/>
    <property type="evidence" value="ECO:0007669"/>
    <property type="project" value="InterPro"/>
</dbReference>
<evidence type="ECO:0000313" key="4">
    <source>
        <dbReference type="RefSeq" id="XP_068073961.2"/>
    </source>
</evidence>
<comment type="similarity">
    <text evidence="1">Belongs to the beta type-B retroviral polymerase family. HERV class-II K(HML-2) pol subfamily.</text>
</comment>
<dbReference type="SUPFAM" id="SSF53098">
    <property type="entry name" value="Ribonuclease H-like"/>
    <property type="match status" value="1"/>
</dbReference>
<dbReference type="InterPro" id="IPR036397">
    <property type="entry name" value="RNaseH_sf"/>
</dbReference>
<dbReference type="GO" id="GO:0004523">
    <property type="term" value="F:RNA-DNA hybrid ribonuclease activity"/>
    <property type="evidence" value="ECO:0007669"/>
    <property type="project" value="UniProtKB-EC"/>
</dbReference>
<dbReference type="GO" id="GO:0003676">
    <property type="term" value="F:nucleic acid binding"/>
    <property type="evidence" value="ECO:0007669"/>
    <property type="project" value="InterPro"/>
</dbReference>
<dbReference type="KEGG" id="dre:110439303"/>
<proteinExistence type="inferred from homology"/>
<evidence type="ECO:0000256" key="2">
    <source>
        <dbReference type="ARBA" id="ARBA00012180"/>
    </source>
</evidence>
<evidence type="ECO:0000256" key="1">
    <source>
        <dbReference type="ARBA" id="ARBA00010879"/>
    </source>
</evidence>
<protein>
    <recommendedName>
        <fullName evidence="2">ribonuclease H</fullName>
        <ecNumber evidence="2">3.1.26.4</ecNumber>
    </recommendedName>
</protein>
<dbReference type="InterPro" id="IPR008042">
    <property type="entry name" value="Retrotrans_Pao"/>
</dbReference>
<dbReference type="Pfam" id="PF18701">
    <property type="entry name" value="DUF5641"/>
    <property type="match status" value="1"/>
</dbReference>
<dbReference type="Gene3D" id="3.30.70.270">
    <property type="match status" value="1"/>
</dbReference>
<dbReference type="EC" id="3.1.26.4" evidence="2"/>
<dbReference type="SUPFAM" id="SSF56672">
    <property type="entry name" value="DNA/RNA polymerases"/>
    <property type="match status" value="1"/>
</dbReference>
<dbReference type="Gene3D" id="3.30.420.10">
    <property type="entry name" value="Ribonuclease H-like superfamily/Ribonuclease H"/>
    <property type="match status" value="1"/>
</dbReference>
<dbReference type="Pfam" id="PF00078">
    <property type="entry name" value="RVT_1"/>
    <property type="match status" value="1"/>
</dbReference>
<reference evidence="4" key="1">
    <citation type="submission" date="2025-08" db="UniProtKB">
        <authorList>
            <consortium name="RefSeq"/>
        </authorList>
    </citation>
    <scope>IDENTIFICATION</scope>
    <source>
        <strain evidence="4">Tuebingen</strain>
        <tissue evidence="4">Fibroblasts and whole tissue</tissue>
    </source>
</reference>
<dbReference type="Pfam" id="PF05380">
    <property type="entry name" value="Peptidase_A17"/>
    <property type="match status" value="1"/>
</dbReference>
<dbReference type="PANTHER" id="PTHR47331:SF5">
    <property type="entry name" value="RIBONUCLEASE H"/>
    <property type="match status" value="1"/>
</dbReference>
<dbReference type="InterPro" id="IPR001584">
    <property type="entry name" value="Integrase_cat-core"/>
</dbReference>
<dbReference type="Gene3D" id="3.10.10.10">
    <property type="entry name" value="HIV Type 1 Reverse Transcriptase, subunit A, domain 1"/>
    <property type="match status" value="1"/>
</dbReference>
<gene>
    <name evidence="4" type="primary">LOC110439303</name>
</gene>
<dbReference type="InterPro" id="IPR012337">
    <property type="entry name" value="RNaseH-like_sf"/>
</dbReference>
<dbReference type="InterPro" id="IPR040676">
    <property type="entry name" value="DUF5641"/>
</dbReference>
<dbReference type="RefSeq" id="XP_068073961.2">
    <property type="nucleotide sequence ID" value="XM_068217860.2"/>
</dbReference>
<name>A0AB32TM75_DANRE</name>
<dbReference type="Pfam" id="PF03564">
    <property type="entry name" value="DUF1759"/>
    <property type="match status" value="1"/>
</dbReference>
<dbReference type="PANTHER" id="PTHR47331">
    <property type="entry name" value="PHD-TYPE DOMAIN-CONTAINING PROTEIN"/>
    <property type="match status" value="1"/>
</dbReference>
<dbReference type="CDD" id="cd01644">
    <property type="entry name" value="RT_pepA17"/>
    <property type="match status" value="1"/>
</dbReference>